<proteinExistence type="predicted"/>
<dbReference type="EMBL" id="JBHTOJ010000018">
    <property type="protein sequence ID" value="MFD1420992.1"/>
    <property type="molecule type" value="Genomic_DNA"/>
</dbReference>
<reference evidence="2" key="1">
    <citation type="journal article" date="2019" name="Int. J. Syst. Evol. Microbiol.">
        <title>The Global Catalogue of Microorganisms (GCM) 10K type strain sequencing project: providing services to taxonomists for standard genome sequencing and annotation.</title>
        <authorList>
            <consortium name="The Broad Institute Genomics Platform"/>
            <consortium name="The Broad Institute Genome Sequencing Center for Infectious Disease"/>
            <person name="Wu L."/>
            <person name="Ma J."/>
        </authorList>
    </citation>
    <scope>NUCLEOTIDE SEQUENCE [LARGE SCALE GENOMIC DNA]</scope>
    <source>
        <strain evidence="2">CCM 8931</strain>
    </source>
</reference>
<evidence type="ECO:0000313" key="1">
    <source>
        <dbReference type="EMBL" id="MFD1420992.1"/>
    </source>
</evidence>
<organism evidence="1 2">
    <name type="scientific">Lactiplantibacillus songbeiensis</name>
    <dbReference type="NCBI Taxonomy" id="2559920"/>
    <lineage>
        <taxon>Bacteria</taxon>
        <taxon>Bacillati</taxon>
        <taxon>Bacillota</taxon>
        <taxon>Bacilli</taxon>
        <taxon>Lactobacillales</taxon>
        <taxon>Lactobacillaceae</taxon>
        <taxon>Lactiplantibacillus</taxon>
    </lineage>
</organism>
<dbReference type="RefSeq" id="WP_379893263.1">
    <property type="nucleotide sequence ID" value="NZ_BJDL01000027.1"/>
</dbReference>
<protein>
    <submittedName>
        <fullName evidence="1">Uncharacterized protein</fullName>
    </submittedName>
</protein>
<gene>
    <name evidence="1" type="ORF">ACFQ5L_08495</name>
</gene>
<name>A0ABW4C2G3_9LACO</name>
<dbReference type="Proteomes" id="UP001597188">
    <property type="component" value="Unassembled WGS sequence"/>
</dbReference>
<comment type="caution">
    <text evidence="1">The sequence shown here is derived from an EMBL/GenBank/DDBJ whole genome shotgun (WGS) entry which is preliminary data.</text>
</comment>
<accession>A0ABW4C2G3</accession>
<keyword evidence="2" id="KW-1185">Reference proteome</keyword>
<sequence length="33" mass="4311">MLLHHYTKRQNKTDYREIEKFLNNFEDWLNRKE</sequence>
<evidence type="ECO:0000313" key="2">
    <source>
        <dbReference type="Proteomes" id="UP001597188"/>
    </source>
</evidence>